<feature type="transmembrane region" description="Helical" evidence="2">
    <location>
        <begin position="6"/>
        <end position="32"/>
    </location>
</feature>
<feature type="region of interest" description="Disordered" evidence="1">
    <location>
        <begin position="71"/>
        <end position="118"/>
    </location>
</feature>
<name>A0A3N4JJB6_9PEZI</name>
<protein>
    <submittedName>
        <fullName evidence="3">Uncharacterized protein</fullName>
    </submittedName>
</protein>
<gene>
    <name evidence="3" type="ORF">L873DRAFT_1156559</name>
</gene>
<dbReference type="EMBL" id="ML120408">
    <property type="protein sequence ID" value="RPA97068.1"/>
    <property type="molecule type" value="Genomic_DNA"/>
</dbReference>
<dbReference type="Proteomes" id="UP000276215">
    <property type="component" value="Unassembled WGS sequence"/>
</dbReference>
<evidence type="ECO:0000256" key="1">
    <source>
        <dbReference type="SAM" id="MobiDB-lite"/>
    </source>
</evidence>
<evidence type="ECO:0000313" key="3">
    <source>
        <dbReference type="EMBL" id="RPA97068.1"/>
    </source>
</evidence>
<keyword evidence="2" id="KW-1133">Transmembrane helix</keyword>
<evidence type="ECO:0000313" key="4">
    <source>
        <dbReference type="Proteomes" id="UP000276215"/>
    </source>
</evidence>
<evidence type="ECO:0000256" key="2">
    <source>
        <dbReference type="SAM" id="Phobius"/>
    </source>
</evidence>
<accession>A0A3N4JJB6</accession>
<keyword evidence="2" id="KW-0472">Membrane</keyword>
<sequence length="154" mass="17476">MAMQGLAFVSLQVFFHTFLNLSCYISYILQLWAARWIVARLKVEKGVVSYYDEGIGPGMLWHVVDRRKAPNRSINKGVPSPRTHTTTTSDPKRPVRPMVRPAGRQSGQSGHDSEEPGSVRLKLFPAAKAWRRPGDRQAECCQMPRLSFSHTTYF</sequence>
<reference evidence="3 4" key="1">
    <citation type="journal article" date="2018" name="Nat. Ecol. Evol.">
        <title>Pezizomycetes genomes reveal the molecular basis of ectomycorrhizal truffle lifestyle.</title>
        <authorList>
            <person name="Murat C."/>
            <person name="Payen T."/>
            <person name="Noel B."/>
            <person name="Kuo A."/>
            <person name="Morin E."/>
            <person name="Chen J."/>
            <person name="Kohler A."/>
            <person name="Krizsan K."/>
            <person name="Balestrini R."/>
            <person name="Da Silva C."/>
            <person name="Montanini B."/>
            <person name="Hainaut M."/>
            <person name="Levati E."/>
            <person name="Barry K.W."/>
            <person name="Belfiori B."/>
            <person name="Cichocki N."/>
            <person name="Clum A."/>
            <person name="Dockter R.B."/>
            <person name="Fauchery L."/>
            <person name="Guy J."/>
            <person name="Iotti M."/>
            <person name="Le Tacon F."/>
            <person name="Lindquist E.A."/>
            <person name="Lipzen A."/>
            <person name="Malagnac F."/>
            <person name="Mello A."/>
            <person name="Molinier V."/>
            <person name="Miyauchi S."/>
            <person name="Poulain J."/>
            <person name="Riccioni C."/>
            <person name="Rubini A."/>
            <person name="Sitrit Y."/>
            <person name="Splivallo R."/>
            <person name="Traeger S."/>
            <person name="Wang M."/>
            <person name="Zifcakova L."/>
            <person name="Wipf D."/>
            <person name="Zambonelli A."/>
            <person name="Paolocci F."/>
            <person name="Nowrousian M."/>
            <person name="Ottonello S."/>
            <person name="Baldrian P."/>
            <person name="Spatafora J.W."/>
            <person name="Henrissat B."/>
            <person name="Nagy L.G."/>
            <person name="Aury J.M."/>
            <person name="Wincker P."/>
            <person name="Grigoriev I.V."/>
            <person name="Bonfante P."/>
            <person name="Martin F.M."/>
        </authorList>
    </citation>
    <scope>NUCLEOTIDE SEQUENCE [LARGE SCALE GENOMIC DNA]</scope>
    <source>
        <strain evidence="3 4">120613-1</strain>
    </source>
</reference>
<proteinExistence type="predicted"/>
<dbReference type="AlphaFoldDB" id="A0A3N4JJB6"/>
<keyword evidence="2" id="KW-0812">Transmembrane</keyword>
<organism evidence="3 4">
    <name type="scientific">Choiromyces venosus 120613-1</name>
    <dbReference type="NCBI Taxonomy" id="1336337"/>
    <lineage>
        <taxon>Eukaryota</taxon>
        <taxon>Fungi</taxon>
        <taxon>Dikarya</taxon>
        <taxon>Ascomycota</taxon>
        <taxon>Pezizomycotina</taxon>
        <taxon>Pezizomycetes</taxon>
        <taxon>Pezizales</taxon>
        <taxon>Tuberaceae</taxon>
        <taxon>Choiromyces</taxon>
    </lineage>
</organism>
<keyword evidence="4" id="KW-1185">Reference proteome</keyword>